<evidence type="ECO:0000256" key="8">
    <source>
        <dbReference type="ARBA" id="ARBA00023316"/>
    </source>
</evidence>
<evidence type="ECO:0000313" key="12">
    <source>
        <dbReference type="Proteomes" id="UP000013827"/>
    </source>
</evidence>
<evidence type="ECO:0000256" key="6">
    <source>
        <dbReference type="ARBA" id="ARBA00023136"/>
    </source>
</evidence>
<dbReference type="SUPFAM" id="SSF49899">
    <property type="entry name" value="Concanavalin A-like lectins/glucanases"/>
    <property type="match status" value="1"/>
</dbReference>
<keyword evidence="6" id="KW-0472">Membrane</keyword>
<reference evidence="12" key="1">
    <citation type="journal article" date="2013" name="Nature">
        <title>Pan genome of the phytoplankton Emiliania underpins its global distribution.</title>
        <authorList>
            <person name="Read B.A."/>
            <person name="Kegel J."/>
            <person name="Klute M.J."/>
            <person name="Kuo A."/>
            <person name="Lefebvre S.C."/>
            <person name="Maumus F."/>
            <person name="Mayer C."/>
            <person name="Miller J."/>
            <person name="Monier A."/>
            <person name="Salamov A."/>
            <person name="Young J."/>
            <person name="Aguilar M."/>
            <person name="Claverie J.M."/>
            <person name="Frickenhaus S."/>
            <person name="Gonzalez K."/>
            <person name="Herman E.K."/>
            <person name="Lin Y.C."/>
            <person name="Napier J."/>
            <person name="Ogata H."/>
            <person name="Sarno A.F."/>
            <person name="Shmutz J."/>
            <person name="Schroeder D."/>
            <person name="de Vargas C."/>
            <person name="Verret F."/>
            <person name="von Dassow P."/>
            <person name="Valentin K."/>
            <person name="Van de Peer Y."/>
            <person name="Wheeler G."/>
            <person name="Dacks J.B."/>
            <person name="Delwiche C.F."/>
            <person name="Dyhrman S.T."/>
            <person name="Glockner G."/>
            <person name="John U."/>
            <person name="Richards T."/>
            <person name="Worden A.Z."/>
            <person name="Zhang X."/>
            <person name="Grigoriev I.V."/>
            <person name="Allen A.E."/>
            <person name="Bidle K."/>
            <person name="Borodovsky M."/>
            <person name="Bowler C."/>
            <person name="Brownlee C."/>
            <person name="Cock J.M."/>
            <person name="Elias M."/>
            <person name="Gladyshev V.N."/>
            <person name="Groth M."/>
            <person name="Guda C."/>
            <person name="Hadaegh A."/>
            <person name="Iglesias-Rodriguez M.D."/>
            <person name="Jenkins J."/>
            <person name="Jones B.M."/>
            <person name="Lawson T."/>
            <person name="Leese F."/>
            <person name="Lindquist E."/>
            <person name="Lobanov A."/>
            <person name="Lomsadze A."/>
            <person name="Malik S.B."/>
            <person name="Marsh M.E."/>
            <person name="Mackinder L."/>
            <person name="Mock T."/>
            <person name="Mueller-Roeber B."/>
            <person name="Pagarete A."/>
            <person name="Parker M."/>
            <person name="Probert I."/>
            <person name="Quesneville H."/>
            <person name="Raines C."/>
            <person name="Rensing S.A."/>
            <person name="Riano-Pachon D.M."/>
            <person name="Richier S."/>
            <person name="Rokitta S."/>
            <person name="Shiraiwa Y."/>
            <person name="Soanes D.M."/>
            <person name="van der Giezen M."/>
            <person name="Wahlund T.M."/>
            <person name="Williams B."/>
            <person name="Wilson W."/>
            <person name="Wolfe G."/>
            <person name="Wurch L.L."/>
        </authorList>
    </citation>
    <scope>NUCLEOTIDE SEQUENCE</scope>
</reference>
<dbReference type="InterPro" id="IPR005629">
    <property type="entry name" value="Skn1/Kre6/Sbg1"/>
</dbReference>
<dbReference type="PANTHER" id="PTHR31361">
    <property type="entry name" value="BETA-GLUCAN SYNTHESIS-ASSOCIATED PROTEIN KRE6-RELATED"/>
    <property type="match status" value="1"/>
</dbReference>
<dbReference type="eggNOG" id="ENOG502QR13">
    <property type="taxonomic scope" value="Eukaryota"/>
</dbReference>
<name>A0A0D3KSJ7_EMIH1</name>
<dbReference type="GO" id="GO:0015926">
    <property type="term" value="F:glucosidase activity"/>
    <property type="evidence" value="ECO:0007669"/>
    <property type="project" value="TreeGrafter"/>
</dbReference>
<dbReference type="InterPro" id="IPR000757">
    <property type="entry name" value="Beta-glucanase-like"/>
</dbReference>
<keyword evidence="7" id="KW-0325">Glycoprotein</keyword>
<dbReference type="GO" id="GO:0005789">
    <property type="term" value="C:endoplasmic reticulum membrane"/>
    <property type="evidence" value="ECO:0007669"/>
    <property type="project" value="TreeGrafter"/>
</dbReference>
<feature type="compositionally biased region" description="Basic and acidic residues" evidence="9">
    <location>
        <begin position="358"/>
        <end position="370"/>
    </location>
</feature>
<dbReference type="HOGENOM" id="CLU_028312_0_0_1"/>
<keyword evidence="12" id="KW-1185">Reference proteome</keyword>
<proteinExistence type="inferred from homology"/>
<dbReference type="Pfam" id="PF03935">
    <property type="entry name" value="SKN1_KRE6_Sbg1"/>
    <property type="match status" value="2"/>
</dbReference>
<dbReference type="PaxDb" id="2903-EOD38732"/>
<keyword evidence="8" id="KW-0961">Cell wall biogenesis/degradation</keyword>
<evidence type="ECO:0000256" key="3">
    <source>
        <dbReference type="ARBA" id="ARBA00022692"/>
    </source>
</evidence>
<dbReference type="RefSeq" id="XP_005791161.1">
    <property type="nucleotide sequence ID" value="XM_005791104.1"/>
</dbReference>
<keyword evidence="3" id="KW-0812">Transmembrane</keyword>
<dbReference type="PANTHER" id="PTHR31361:SF1">
    <property type="entry name" value="BETA-GLUCAN SYNTHESIS-ASSOCIATED PROTEIN KRE6-RELATED"/>
    <property type="match status" value="1"/>
</dbReference>
<sequence length="647" mass="68536">MNATALASCCWCDLATPPSAWTTAAGPGLALHRLVFSDEFNDPSRSFANGEDPKWTALHVADTANEGKTVYLPEQATVALDPEEPGVSALRIATVYERTTGPDPSGTRQITMPFRSAMLQSWNKFCFTGGVVEFRARMPHGSGYWPALWLFGNLGRAVYQSSNTGLWPWSYDECDADLALAPDSPPQRISACDDHDLDVDGLHPFQGRGATEIDAAEVAVRSPSATSYAVFSLQISPAVPAYFKPAIGSLPAQRGPGSWYSGLKYGDGIAGKGWYGPPWGASCPTGCPDTISASVVDDVFDERYRTYRVELLGGGGGEGGSLRWLLDGRLVWSLDESALGAYAVDTSAQRPGEAGGEAGREAASRRERTPARAFPREPMALIVNSAIGTWNGGYGAIDAPADGGPIGTAFHVDWVRVWQSEVNVGCDPPDYPTAKYIRSNEWRYGPDASPLGSETCPEIYPESAHRHAEQIVARAGERRLAAAAVAAARRARNLPAFNWSRWEEVMEQGEARAAMQLKAALWTPAGCVGEGGQVAAPARGSAPPAKGCCAGLLACDETPGWREVCGAESAGFGVSCFAAVHVCRPGCPPSHATSPDLGCAPSSLWSELLLLAPPADSRTLALLAAVACAAVAARRLRSQPEAAVRLV</sequence>
<dbReference type="KEGG" id="ehx:EMIHUDRAFT_439988"/>
<comment type="similarity">
    <text evidence="2">Belongs to the SKN1/KRE6 family.</text>
</comment>
<organism evidence="11 12">
    <name type="scientific">Emiliania huxleyi (strain CCMP1516)</name>
    <dbReference type="NCBI Taxonomy" id="280463"/>
    <lineage>
        <taxon>Eukaryota</taxon>
        <taxon>Haptista</taxon>
        <taxon>Haptophyta</taxon>
        <taxon>Prymnesiophyceae</taxon>
        <taxon>Isochrysidales</taxon>
        <taxon>Noelaerhabdaceae</taxon>
        <taxon>Emiliania</taxon>
    </lineage>
</organism>
<dbReference type="InterPro" id="IPR013320">
    <property type="entry name" value="ConA-like_dom_sf"/>
</dbReference>
<dbReference type="GO" id="GO:0005886">
    <property type="term" value="C:plasma membrane"/>
    <property type="evidence" value="ECO:0007669"/>
    <property type="project" value="TreeGrafter"/>
</dbReference>
<evidence type="ECO:0000256" key="2">
    <source>
        <dbReference type="ARBA" id="ARBA00010962"/>
    </source>
</evidence>
<evidence type="ECO:0000259" key="10">
    <source>
        <dbReference type="PROSITE" id="PS51762"/>
    </source>
</evidence>
<accession>A0A0D3KSJ7</accession>
<evidence type="ECO:0000256" key="1">
    <source>
        <dbReference type="ARBA" id="ARBA00004606"/>
    </source>
</evidence>
<feature type="region of interest" description="Disordered" evidence="9">
    <location>
        <begin position="348"/>
        <end position="370"/>
    </location>
</feature>
<evidence type="ECO:0000256" key="4">
    <source>
        <dbReference type="ARBA" id="ARBA00022968"/>
    </source>
</evidence>
<keyword evidence="5" id="KW-1133">Transmembrane helix</keyword>
<evidence type="ECO:0000256" key="9">
    <source>
        <dbReference type="SAM" id="MobiDB-lite"/>
    </source>
</evidence>
<protein>
    <recommendedName>
        <fullName evidence="10">GH16 domain-containing protein</fullName>
    </recommendedName>
</protein>
<reference evidence="11" key="2">
    <citation type="submission" date="2024-10" db="UniProtKB">
        <authorList>
            <consortium name="EnsemblProtists"/>
        </authorList>
    </citation>
    <scope>IDENTIFICATION</scope>
</reference>
<evidence type="ECO:0000256" key="5">
    <source>
        <dbReference type="ARBA" id="ARBA00022989"/>
    </source>
</evidence>
<dbReference type="EnsemblProtists" id="EOD38732">
    <property type="protein sequence ID" value="EOD38732"/>
    <property type="gene ID" value="EMIHUDRAFT_439988"/>
</dbReference>
<dbReference type="STRING" id="2903.R1DUB1"/>
<dbReference type="GO" id="GO:0071555">
    <property type="term" value="P:cell wall organization"/>
    <property type="evidence" value="ECO:0007669"/>
    <property type="project" value="UniProtKB-KW"/>
</dbReference>
<dbReference type="AlphaFoldDB" id="A0A0D3KSJ7"/>
<feature type="domain" description="GH16" evidence="10">
    <location>
        <begin position="19"/>
        <end position="423"/>
    </location>
</feature>
<comment type="subcellular location">
    <subcellularLocation>
        <location evidence="1">Membrane</location>
        <topology evidence="1">Single-pass type II membrane protein</topology>
    </subcellularLocation>
</comment>
<keyword evidence="4" id="KW-0735">Signal-anchor</keyword>
<dbReference type="GO" id="GO:0006078">
    <property type="term" value="P:(1-&gt;6)-beta-D-glucan biosynthetic process"/>
    <property type="evidence" value="ECO:0007669"/>
    <property type="project" value="TreeGrafter"/>
</dbReference>
<evidence type="ECO:0000256" key="7">
    <source>
        <dbReference type="ARBA" id="ARBA00023180"/>
    </source>
</evidence>
<evidence type="ECO:0000313" key="11">
    <source>
        <dbReference type="EnsemblProtists" id="EOD38732"/>
    </source>
</evidence>
<dbReference type="Gene3D" id="2.60.120.200">
    <property type="match status" value="2"/>
</dbReference>
<dbReference type="PROSITE" id="PS51762">
    <property type="entry name" value="GH16_2"/>
    <property type="match status" value="1"/>
</dbReference>
<dbReference type="Proteomes" id="UP000013827">
    <property type="component" value="Unassembled WGS sequence"/>
</dbReference>
<dbReference type="GeneID" id="17284002"/>